<organism evidence="2 3">
    <name type="scientific">Phocicoccus schoeneichii</name>
    <dbReference type="NCBI Taxonomy" id="1812261"/>
    <lineage>
        <taxon>Bacteria</taxon>
        <taxon>Bacillati</taxon>
        <taxon>Bacillota</taxon>
        <taxon>Bacilli</taxon>
        <taxon>Bacillales</taxon>
        <taxon>Salinicoccaceae</taxon>
        <taxon>Phocicoccus</taxon>
    </lineage>
</organism>
<accession>A0A6V7R655</accession>
<evidence type="ECO:0000313" key="2">
    <source>
        <dbReference type="EMBL" id="CAD2072508.1"/>
    </source>
</evidence>
<sequence>MKTKYLDKRKWRRLKRSFYKEVLTSYQGTSVLIGALQIKEVKAPLTVKIIDQDVLVADNHFTWLQIMPEDTNYSMTVMYNDKNNVVQYYFDINKSHTLELGKARREDMYLDVLALPDGRCEIVDEEDVVRAVKYKKMTQEEKEFAYKIAHQLVDDIRKDFGKFKELAQFAYQKVMER</sequence>
<comment type="caution">
    <text evidence="2">The sequence shown here is derived from an EMBL/GenBank/DDBJ whole genome shotgun (WGS) entry which is preliminary data.</text>
</comment>
<dbReference type="PANTHER" id="PTHR41271:SF1">
    <property type="entry name" value="DUF402 DOMAIN-CONTAINING PROTEIN"/>
    <property type="match status" value="1"/>
</dbReference>
<dbReference type="PANTHER" id="PTHR41271">
    <property type="entry name" value="DUF402 DOMAIN-CONTAINING PROTEIN"/>
    <property type="match status" value="1"/>
</dbReference>
<dbReference type="InterPro" id="IPR035930">
    <property type="entry name" value="FomD-like_sf"/>
</dbReference>
<proteinExistence type="predicted"/>
<gene>
    <name evidence="2" type="ORF">JEOSCH030_00298</name>
</gene>
<reference evidence="2 3" key="1">
    <citation type="submission" date="2020-07" db="EMBL/GenBank/DDBJ databases">
        <authorList>
            <person name="Criscuolo A."/>
        </authorList>
    </citation>
    <scope>NUCLEOTIDE SEQUENCE [LARGE SCALE GENOMIC DNA]</scope>
    <source>
        <strain evidence="3">CIP 111030</strain>
    </source>
</reference>
<dbReference type="AlphaFoldDB" id="A0A6V7R655"/>
<dbReference type="RefSeq" id="WP_186084920.1">
    <property type="nucleotide sequence ID" value="NZ_BMDB01000001.1"/>
</dbReference>
<dbReference type="Gene3D" id="2.40.380.10">
    <property type="entry name" value="FomD-like"/>
    <property type="match status" value="1"/>
</dbReference>
<dbReference type="InterPro" id="IPR007295">
    <property type="entry name" value="DUF402"/>
</dbReference>
<name>A0A6V7R655_9BACL</name>
<dbReference type="Proteomes" id="UP000521032">
    <property type="component" value="Unassembled WGS sequence"/>
</dbReference>
<evidence type="ECO:0000313" key="3">
    <source>
        <dbReference type="Proteomes" id="UP000521032"/>
    </source>
</evidence>
<protein>
    <recommendedName>
        <fullName evidence="1">DUF402 domain-containing protein</fullName>
    </recommendedName>
</protein>
<dbReference type="Pfam" id="PF04167">
    <property type="entry name" value="DUF402"/>
    <property type="match status" value="1"/>
</dbReference>
<feature type="domain" description="DUF402" evidence="1">
    <location>
        <begin position="64"/>
        <end position="158"/>
    </location>
</feature>
<dbReference type="SUPFAM" id="SSF159234">
    <property type="entry name" value="FomD-like"/>
    <property type="match status" value="1"/>
</dbReference>
<keyword evidence="3" id="KW-1185">Reference proteome</keyword>
<evidence type="ECO:0000259" key="1">
    <source>
        <dbReference type="Pfam" id="PF04167"/>
    </source>
</evidence>
<dbReference type="EMBL" id="CAJEWE010000006">
    <property type="protein sequence ID" value="CAD2072508.1"/>
    <property type="molecule type" value="Genomic_DNA"/>
</dbReference>